<name>A0A4C1X7B5_EUMVA</name>
<dbReference type="AlphaFoldDB" id="A0A4C1X7B5"/>
<gene>
    <name evidence="1" type="ORF">EVAR_35551_1</name>
</gene>
<organism evidence="1 2">
    <name type="scientific">Eumeta variegata</name>
    <name type="common">Bagworm moth</name>
    <name type="synonym">Eumeta japonica</name>
    <dbReference type="NCBI Taxonomy" id="151549"/>
    <lineage>
        <taxon>Eukaryota</taxon>
        <taxon>Metazoa</taxon>
        <taxon>Ecdysozoa</taxon>
        <taxon>Arthropoda</taxon>
        <taxon>Hexapoda</taxon>
        <taxon>Insecta</taxon>
        <taxon>Pterygota</taxon>
        <taxon>Neoptera</taxon>
        <taxon>Endopterygota</taxon>
        <taxon>Lepidoptera</taxon>
        <taxon>Glossata</taxon>
        <taxon>Ditrysia</taxon>
        <taxon>Tineoidea</taxon>
        <taxon>Psychidae</taxon>
        <taxon>Oiketicinae</taxon>
        <taxon>Eumeta</taxon>
    </lineage>
</organism>
<reference evidence="1 2" key="1">
    <citation type="journal article" date="2019" name="Commun. Biol.">
        <title>The bagworm genome reveals a unique fibroin gene that provides high tensile strength.</title>
        <authorList>
            <person name="Kono N."/>
            <person name="Nakamura H."/>
            <person name="Ohtoshi R."/>
            <person name="Tomita M."/>
            <person name="Numata K."/>
            <person name="Arakawa K."/>
        </authorList>
    </citation>
    <scope>NUCLEOTIDE SEQUENCE [LARGE SCALE GENOMIC DNA]</scope>
</reference>
<accession>A0A4C1X7B5</accession>
<sequence>MAIKILKDASGAANDLSEAVHERLLILRRFFTPDGRMYRAIVYQPRHKGEVNKDMYSQLIKFFGQDRAGVLVAKAGEEAVALFRTNLGYYVFDPADRDRYGRSIAPLYRGLGKACLSLYPCFFKIDLECPAFDSIIHCNFN</sequence>
<dbReference type="Proteomes" id="UP000299102">
    <property type="component" value="Unassembled WGS sequence"/>
</dbReference>
<dbReference type="OrthoDB" id="7916681at2759"/>
<comment type="caution">
    <text evidence="1">The sequence shown here is derived from an EMBL/GenBank/DDBJ whole genome shotgun (WGS) entry which is preliminary data.</text>
</comment>
<dbReference type="EMBL" id="BGZK01000743">
    <property type="protein sequence ID" value="GBP58772.1"/>
    <property type="molecule type" value="Genomic_DNA"/>
</dbReference>
<keyword evidence="2" id="KW-1185">Reference proteome</keyword>
<proteinExistence type="predicted"/>
<evidence type="ECO:0000313" key="2">
    <source>
        <dbReference type="Proteomes" id="UP000299102"/>
    </source>
</evidence>
<protein>
    <submittedName>
        <fullName evidence="1">Uncharacterized protein</fullName>
    </submittedName>
</protein>
<evidence type="ECO:0000313" key="1">
    <source>
        <dbReference type="EMBL" id="GBP58772.1"/>
    </source>
</evidence>